<dbReference type="InterPro" id="IPR002178">
    <property type="entry name" value="PTS_EIIA_type-2_dom"/>
</dbReference>
<evidence type="ECO:0000259" key="1">
    <source>
        <dbReference type="PROSITE" id="PS51094"/>
    </source>
</evidence>
<dbReference type="Proteomes" id="UP000885986">
    <property type="component" value="Unassembled WGS sequence"/>
</dbReference>
<protein>
    <submittedName>
        <fullName evidence="2">PTS sugar transporter subunit IIA</fullName>
    </submittedName>
</protein>
<dbReference type="PANTHER" id="PTHR47738:SF1">
    <property type="entry name" value="NITROGEN REGULATORY PROTEIN"/>
    <property type="match status" value="1"/>
</dbReference>
<reference evidence="2" key="1">
    <citation type="journal article" date="2020" name="mSystems">
        <title>Genome- and Community-Level Interaction Insights into Carbon Utilization and Element Cycling Functions of Hydrothermarchaeota in Hydrothermal Sediment.</title>
        <authorList>
            <person name="Zhou Z."/>
            <person name="Liu Y."/>
            <person name="Xu W."/>
            <person name="Pan J."/>
            <person name="Luo Z.H."/>
            <person name="Li M."/>
        </authorList>
    </citation>
    <scope>NUCLEOTIDE SEQUENCE [LARGE SCALE GENOMIC DNA]</scope>
    <source>
        <strain evidence="2">SpSt-1224</strain>
    </source>
</reference>
<dbReference type="Pfam" id="PF00359">
    <property type="entry name" value="PTS_EIIA_2"/>
    <property type="match status" value="1"/>
</dbReference>
<comment type="caution">
    <text evidence="2">The sequence shown here is derived from an EMBL/GenBank/DDBJ whole genome shotgun (WGS) entry which is preliminary data.</text>
</comment>
<dbReference type="InterPro" id="IPR016152">
    <property type="entry name" value="PTrfase/Anion_transptr"/>
</dbReference>
<feature type="domain" description="PTS EIIA type-2" evidence="1">
    <location>
        <begin position="5"/>
        <end position="149"/>
    </location>
</feature>
<keyword evidence="2" id="KW-0813">Transport</keyword>
<proteinExistence type="predicted"/>
<dbReference type="Gene3D" id="3.40.930.10">
    <property type="entry name" value="Mannitol-specific EII, Chain A"/>
    <property type="match status" value="1"/>
</dbReference>
<gene>
    <name evidence="2" type="ORF">ENN98_03595</name>
</gene>
<organism evidence="2">
    <name type="scientific">Desulfurivibrio alkaliphilus</name>
    <dbReference type="NCBI Taxonomy" id="427923"/>
    <lineage>
        <taxon>Bacteria</taxon>
        <taxon>Pseudomonadati</taxon>
        <taxon>Thermodesulfobacteriota</taxon>
        <taxon>Desulfobulbia</taxon>
        <taxon>Desulfobulbales</taxon>
        <taxon>Desulfobulbaceae</taxon>
        <taxon>Desulfurivibrio</taxon>
    </lineage>
</organism>
<sequence>MTPISQAARALIIPEMTATSKKEALKELAAAARTAHPHLDPDYLYSILEAREELGSTGIGEGAAIPHGKVAGLEEMVLVCGRSVKGVAFAAQDGRPVHLFFLLLAPANSASPYLEHLAQLARFLQDHQTMARLLQAENREEMAAILGGNGGEGASDH</sequence>
<dbReference type="AlphaFoldDB" id="A0A7C2XGR8"/>
<dbReference type="EMBL" id="DSDS01000082">
    <property type="protein sequence ID" value="HET97770.1"/>
    <property type="molecule type" value="Genomic_DNA"/>
</dbReference>
<dbReference type="InterPro" id="IPR051541">
    <property type="entry name" value="PTS_SugarTrans_NitroReg"/>
</dbReference>
<evidence type="ECO:0000313" key="2">
    <source>
        <dbReference type="EMBL" id="HET97770.1"/>
    </source>
</evidence>
<dbReference type="GO" id="GO:0030295">
    <property type="term" value="F:protein kinase activator activity"/>
    <property type="evidence" value="ECO:0007669"/>
    <property type="project" value="TreeGrafter"/>
</dbReference>
<accession>A0A7C2XGR8</accession>
<dbReference type="SUPFAM" id="SSF55804">
    <property type="entry name" value="Phoshotransferase/anion transport protein"/>
    <property type="match status" value="1"/>
</dbReference>
<dbReference type="PROSITE" id="PS51094">
    <property type="entry name" value="PTS_EIIA_TYPE_2"/>
    <property type="match status" value="1"/>
</dbReference>
<dbReference type="CDD" id="cd00211">
    <property type="entry name" value="PTS_IIA_fru"/>
    <property type="match status" value="1"/>
</dbReference>
<dbReference type="PANTHER" id="PTHR47738">
    <property type="entry name" value="PTS SYSTEM FRUCTOSE-LIKE EIIA COMPONENT-RELATED"/>
    <property type="match status" value="1"/>
</dbReference>
<name>A0A7C2XGR8_9BACT</name>
<keyword evidence="2" id="KW-0762">Sugar transport</keyword>